<evidence type="ECO:0000256" key="14">
    <source>
        <dbReference type="SAM" id="Phobius"/>
    </source>
</evidence>
<evidence type="ECO:0000256" key="5">
    <source>
        <dbReference type="ARBA" id="ARBA00022679"/>
    </source>
</evidence>
<dbReference type="CDD" id="cd16922">
    <property type="entry name" value="HATPase_EvgS-ArcB-TorS-like"/>
    <property type="match status" value="1"/>
</dbReference>
<evidence type="ECO:0000256" key="9">
    <source>
        <dbReference type="ARBA" id="ARBA00023012"/>
    </source>
</evidence>
<evidence type="ECO:0000259" key="19">
    <source>
        <dbReference type="PROSITE" id="PS50885"/>
    </source>
</evidence>
<reference evidence="20 21" key="1">
    <citation type="submission" date="2018-02" db="EMBL/GenBank/DDBJ databases">
        <title>Comparative genomes isolates from brazilian mangrove.</title>
        <authorList>
            <person name="Araujo J.E."/>
            <person name="Taketani R.G."/>
            <person name="Silva M.C.P."/>
            <person name="Loureco M.V."/>
            <person name="Andreote F.D."/>
        </authorList>
    </citation>
    <scope>NUCLEOTIDE SEQUENCE [LARGE SCALE GENOMIC DNA]</scope>
    <source>
        <strain evidence="20 21">NAP PRIS-MGV</strain>
    </source>
</reference>
<dbReference type="Gene3D" id="1.20.120.160">
    <property type="entry name" value="HPT domain"/>
    <property type="match status" value="1"/>
</dbReference>
<dbReference type="SMART" id="SM00387">
    <property type="entry name" value="HATPase_c"/>
    <property type="match status" value="1"/>
</dbReference>
<feature type="domain" description="Response regulatory" evidence="16">
    <location>
        <begin position="933"/>
        <end position="1051"/>
    </location>
</feature>
<dbReference type="SUPFAM" id="SSF55785">
    <property type="entry name" value="PYP-like sensor domain (PAS domain)"/>
    <property type="match status" value="2"/>
</dbReference>
<dbReference type="InterPro" id="IPR035965">
    <property type="entry name" value="PAS-like_dom_sf"/>
</dbReference>
<evidence type="ECO:0000313" key="21">
    <source>
        <dbReference type="Proteomes" id="UP000239388"/>
    </source>
</evidence>
<evidence type="ECO:0000259" key="18">
    <source>
        <dbReference type="PROSITE" id="PS50113"/>
    </source>
</evidence>
<sequence length="1186" mass="132694">MSRWFTGISMDFQHLRTHFLVAGMLLLAAIVSCGAWSIVSIQRTGARMGDTLSTHQHAIDIAVDMITLLEEEDEAILMALDGDAAAATTKLTNDRQRFEEAYHNLKPLLGSAADNENYQAVREHVDHFRAVSDSLLKETNTPQALDDYVDVVHPALASAKEYCRYFREVNVDAMQQEGIEARRDAQQSGLVIAGVTLVALILATGVLMRLTQRVMRPIQALDSAIKAIRNDHLDYRVQVFAADELGRLAEGFNRMADRIADFRRELEQQFRQMAENIRETFWIMDPQQSKLMYVSPGYEEVWGRSCESFYADPQGQREFVHPDDRNIVDQNMDELAKGNFHVAEYRIVRPDGEVRWVRRRSFPLTNHLGVVNRIAGLSEDITGRKLAETQLRDSEERFRGTFENAAVGMAHSNPDGPFLRVNQKFCDTIGYTKQELLHRSFHDITHPQDKSGALERFHSLIRGELESYSEEKRLVCKDGTFVWIHVFVSLQRDSRGQSLHTIHVIEDISERKRLEEEIRLAKEIAEQANLAKDEFLANVSHEIRTPMNAILGMTELVLDTELRSDQRQCLQTVKSAGENLLGIINDLLDFSKIEAGKMELEEVSFSVRSMVGETLRALAARAHQKGLELTCEIFPEVPDALVGDPGRLRQVLLNLIGNAIKFTPSGEVRVVIEPLADMAKEDECRLRFTVADTGIGIPKPLQRRIFDAFEQEDTSTTRKYGGTGLGLSIASRLVELMEGQIDVESEPGQGSTFSFTARFGISSESEKPVSTESPVSLAGLRVLVVDDNATNRTILDKTLRRWKIEPNCVPDAGTATDALWDAVNNDNPFQLVLLDARMPETDGLTLASRIREWAPMSETHIVLLTSGERPSDLMRSRELKIDARLLKPVQSEELFDAISRMLRSHQNSDPAPLSSDRESQQQPSHVPETKQGNILVAEDNEFNSAMIERLLGIHGYQVRLASTGREALAMAVRGGFDVMLLDIHMPELDGLQVVRELRNHEAKTGHRLPVVALTARSRSEDRQQCLDAGMDDYISKPFDAKQLLETIGRLISGLAADDTSSPPSARLITPTVLLAACGGDEQLFLQMKQTAKANLPTRLEALTRAMNSDDLAAVREEAHRLAGILSAFSQPGGQLASELEDVAEARLVTDSQRLVIKLTELCKVFLQEIQSLTLTQLERMSQTENG</sequence>
<organism evidence="20 21">
    <name type="scientific">Blastopirellula marina</name>
    <dbReference type="NCBI Taxonomy" id="124"/>
    <lineage>
        <taxon>Bacteria</taxon>
        <taxon>Pseudomonadati</taxon>
        <taxon>Planctomycetota</taxon>
        <taxon>Planctomycetia</taxon>
        <taxon>Pirellulales</taxon>
        <taxon>Pirellulaceae</taxon>
        <taxon>Blastopirellula</taxon>
    </lineage>
</organism>
<protein>
    <recommendedName>
        <fullName evidence="11">Sensory/regulatory protein RpfC</fullName>
        <ecNumber evidence="3">2.7.13.3</ecNumber>
    </recommendedName>
</protein>
<feature type="modified residue" description="4-aspartylphosphate" evidence="12">
    <location>
        <position position="982"/>
    </location>
</feature>
<evidence type="ECO:0000256" key="2">
    <source>
        <dbReference type="ARBA" id="ARBA00004370"/>
    </source>
</evidence>
<dbReference type="InterPro" id="IPR001610">
    <property type="entry name" value="PAC"/>
</dbReference>
<dbReference type="Gene3D" id="3.30.450.20">
    <property type="entry name" value="PAS domain"/>
    <property type="match status" value="2"/>
</dbReference>
<dbReference type="PANTHER" id="PTHR45339:SF5">
    <property type="entry name" value="HISTIDINE KINASE"/>
    <property type="match status" value="1"/>
</dbReference>
<dbReference type="FunFam" id="1.10.287.130:FF:000002">
    <property type="entry name" value="Two-component osmosensing histidine kinase"/>
    <property type="match status" value="1"/>
</dbReference>
<evidence type="ECO:0000256" key="13">
    <source>
        <dbReference type="SAM" id="MobiDB-lite"/>
    </source>
</evidence>
<dbReference type="SUPFAM" id="SSF52172">
    <property type="entry name" value="CheY-like"/>
    <property type="match status" value="2"/>
</dbReference>
<dbReference type="InterPro" id="IPR003661">
    <property type="entry name" value="HisK_dim/P_dom"/>
</dbReference>
<comment type="subunit">
    <text evidence="10">At low DSF concentrations, interacts with RpfF.</text>
</comment>
<dbReference type="InterPro" id="IPR004358">
    <property type="entry name" value="Sig_transdc_His_kin-like_C"/>
</dbReference>
<dbReference type="InterPro" id="IPR000700">
    <property type="entry name" value="PAS-assoc_C"/>
</dbReference>
<dbReference type="AlphaFoldDB" id="A0A2S8FNC7"/>
<dbReference type="CDD" id="cd00130">
    <property type="entry name" value="PAS"/>
    <property type="match status" value="2"/>
</dbReference>
<feature type="domain" description="HAMP" evidence="19">
    <location>
        <begin position="212"/>
        <end position="264"/>
    </location>
</feature>
<dbReference type="PROSITE" id="PS50885">
    <property type="entry name" value="HAMP"/>
    <property type="match status" value="1"/>
</dbReference>
<dbReference type="SMART" id="SM00091">
    <property type="entry name" value="PAS"/>
    <property type="match status" value="2"/>
</dbReference>
<dbReference type="PROSITE" id="PS50113">
    <property type="entry name" value="PAC"/>
    <property type="match status" value="2"/>
</dbReference>
<dbReference type="InterPro" id="IPR008207">
    <property type="entry name" value="Sig_transdc_His_kin_Hpt_dom"/>
</dbReference>
<feature type="domain" description="Response regulatory" evidence="16">
    <location>
        <begin position="781"/>
        <end position="902"/>
    </location>
</feature>
<evidence type="ECO:0000256" key="11">
    <source>
        <dbReference type="ARBA" id="ARBA00068150"/>
    </source>
</evidence>
<dbReference type="SUPFAM" id="SSF55874">
    <property type="entry name" value="ATPase domain of HSP90 chaperone/DNA topoisomerase II/histidine kinase"/>
    <property type="match status" value="1"/>
</dbReference>
<dbReference type="CDD" id="cd17546">
    <property type="entry name" value="REC_hyHK_CKI1_RcsC-like"/>
    <property type="match status" value="2"/>
</dbReference>
<dbReference type="InterPro" id="IPR011006">
    <property type="entry name" value="CheY-like_superfamily"/>
</dbReference>
<feature type="domain" description="PAS" evidence="17">
    <location>
        <begin position="394"/>
        <end position="464"/>
    </location>
</feature>
<accession>A0A2S8FNC7</accession>
<feature type="modified residue" description="4-aspartylphosphate" evidence="12">
    <location>
        <position position="835"/>
    </location>
</feature>
<dbReference type="SUPFAM" id="SSF47384">
    <property type="entry name" value="Homodimeric domain of signal transducing histidine kinase"/>
    <property type="match status" value="1"/>
</dbReference>
<keyword evidence="14" id="KW-0812">Transmembrane</keyword>
<dbReference type="SMART" id="SM00448">
    <property type="entry name" value="REC"/>
    <property type="match status" value="2"/>
</dbReference>
<keyword evidence="9" id="KW-0902">Two-component regulatory system</keyword>
<dbReference type="Gene3D" id="3.30.565.10">
    <property type="entry name" value="Histidine kinase-like ATPase, C-terminal domain"/>
    <property type="match status" value="1"/>
</dbReference>
<keyword evidence="7 20" id="KW-0418">Kinase</keyword>
<dbReference type="InterPro" id="IPR003594">
    <property type="entry name" value="HATPase_dom"/>
</dbReference>
<feature type="domain" description="Histidine kinase" evidence="15">
    <location>
        <begin position="538"/>
        <end position="761"/>
    </location>
</feature>
<keyword evidence="4 12" id="KW-0597">Phosphoprotein</keyword>
<dbReference type="InterPro" id="IPR036097">
    <property type="entry name" value="HisK_dim/P_sf"/>
</dbReference>
<feature type="domain" description="PAC" evidence="18">
    <location>
        <begin position="341"/>
        <end position="393"/>
    </location>
</feature>
<dbReference type="SMART" id="SM00304">
    <property type="entry name" value="HAMP"/>
    <property type="match status" value="1"/>
</dbReference>
<evidence type="ECO:0000256" key="3">
    <source>
        <dbReference type="ARBA" id="ARBA00012438"/>
    </source>
</evidence>
<dbReference type="Pfam" id="PF00512">
    <property type="entry name" value="HisKA"/>
    <property type="match status" value="1"/>
</dbReference>
<name>A0A2S8FNC7_9BACT</name>
<evidence type="ECO:0000256" key="1">
    <source>
        <dbReference type="ARBA" id="ARBA00000085"/>
    </source>
</evidence>
<dbReference type="Pfam" id="PF02518">
    <property type="entry name" value="HATPase_c"/>
    <property type="match status" value="1"/>
</dbReference>
<evidence type="ECO:0000256" key="10">
    <source>
        <dbReference type="ARBA" id="ARBA00064003"/>
    </source>
</evidence>
<dbReference type="SUPFAM" id="SSF158472">
    <property type="entry name" value="HAMP domain-like"/>
    <property type="match status" value="1"/>
</dbReference>
<dbReference type="NCBIfam" id="TIGR00229">
    <property type="entry name" value="sensory_box"/>
    <property type="match status" value="2"/>
</dbReference>
<dbReference type="SUPFAM" id="SSF47226">
    <property type="entry name" value="Histidine-containing phosphotransfer domain, HPT domain"/>
    <property type="match status" value="1"/>
</dbReference>
<dbReference type="FunFam" id="3.30.565.10:FF:000010">
    <property type="entry name" value="Sensor histidine kinase RcsC"/>
    <property type="match status" value="1"/>
</dbReference>
<comment type="caution">
    <text evidence="20">The sequence shown here is derived from an EMBL/GenBank/DDBJ whole genome shotgun (WGS) entry which is preliminary data.</text>
</comment>
<dbReference type="InterPro" id="IPR036641">
    <property type="entry name" value="HPT_dom_sf"/>
</dbReference>
<proteinExistence type="predicted"/>
<keyword evidence="8" id="KW-0067">ATP-binding</keyword>
<dbReference type="InterPro" id="IPR036890">
    <property type="entry name" value="HATPase_C_sf"/>
</dbReference>
<dbReference type="PROSITE" id="PS50110">
    <property type="entry name" value="RESPONSE_REGULATORY"/>
    <property type="match status" value="2"/>
</dbReference>
<dbReference type="PROSITE" id="PS50112">
    <property type="entry name" value="PAS"/>
    <property type="match status" value="2"/>
</dbReference>
<dbReference type="InterPro" id="IPR013655">
    <property type="entry name" value="PAS_fold_3"/>
</dbReference>
<evidence type="ECO:0000256" key="7">
    <source>
        <dbReference type="ARBA" id="ARBA00022777"/>
    </source>
</evidence>
<dbReference type="GO" id="GO:0005886">
    <property type="term" value="C:plasma membrane"/>
    <property type="evidence" value="ECO:0007669"/>
    <property type="project" value="UniProtKB-SubCell"/>
</dbReference>
<feature type="region of interest" description="Disordered" evidence="13">
    <location>
        <begin position="905"/>
        <end position="933"/>
    </location>
</feature>
<dbReference type="GO" id="GO:0005524">
    <property type="term" value="F:ATP binding"/>
    <property type="evidence" value="ECO:0007669"/>
    <property type="project" value="UniProtKB-KW"/>
</dbReference>
<keyword evidence="14" id="KW-0472">Membrane</keyword>
<evidence type="ECO:0000256" key="6">
    <source>
        <dbReference type="ARBA" id="ARBA00022741"/>
    </source>
</evidence>
<feature type="domain" description="PAC" evidence="18">
    <location>
        <begin position="468"/>
        <end position="520"/>
    </location>
</feature>
<dbReference type="Gene3D" id="3.40.50.2300">
    <property type="match status" value="2"/>
</dbReference>
<feature type="domain" description="PAS" evidence="17">
    <location>
        <begin position="266"/>
        <end position="339"/>
    </location>
</feature>
<dbReference type="Pfam" id="PF00672">
    <property type="entry name" value="HAMP"/>
    <property type="match status" value="1"/>
</dbReference>
<dbReference type="PROSITE" id="PS51257">
    <property type="entry name" value="PROKAR_LIPOPROTEIN"/>
    <property type="match status" value="1"/>
</dbReference>
<feature type="transmembrane region" description="Helical" evidence="14">
    <location>
        <begin position="190"/>
        <end position="210"/>
    </location>
</feature>
<keyword evidence="5" id="KW-0808">Transferase</keyword>
<gene>
    <name evidence="20" type="ORF">C5Y98_15735</name>
</gene>
<dbReference type="Gene3D" id="1.10.287.130">
    <property type="match status" value="1"/>
</dbReference>
<dbReference type="InterPro" id="IPR005467">
    <property type="entry name" value="His_kinase_dom"/>
</dbReference>
<dbReference type="SMART" id="SM00086">
    <property type="entry name" value="PAC"/>
    <property type="match status" value="2"/>
</dbReference>
<evidence type="ECO:0000256" key="8">
    <source>
        <dbReference type="ARBA" id="ARBA00022840"/>
    </source>
</evidence>
<dbReference type="Pfam" id="PF08447">
    <property type="entry name" value="PAS_3"/>
    <property type="match status" value="2"/>
</dbReference>
<evidence type="ECO:0000313" key="20">
    <source>
        <dbReference type="EMBL" id="PQO33686.1"/>
    </source>
</evidence>
<dbReference type="PRINTS" id="PR00344">
    <property type="entry name" value="BCTRLSENSOR"/>
</dbReference>
<dbReference type="Proteomes" id="UP000239388">
    <property type="component" value="Unassembled WGS sequence"/>
</dbReference>
<dbReference type="Gene3D" id="6.10.340.10">
    <property type="match status" value="1"/>
</dbReference>
<dbReference type="EC" id="2.7.13.3" evidence="3"/>
<dbReference type="Pfam" id="PF01627">
    <property type="entry name" value="Hpt"/>
    <property type="match status" value="1"/>
</dbReference>
<dbReference type="CDD" id="cd06225">
    <property type="entry name" value="HAMP"/>
    <property type="match status" value="1"/>
</dbReference>
<dbReference type="InterPro" id="IPR000014">
    <property type="entry name" value="PAS"/>
</dbReference>
<comment type="catalytic activity">
    <reaction evidence="1">
        <text>ATP + protein L-histidine = ADP + protein N-phospho-L-histidine.</text>
        <dbReference type="EC" id="2.7.13.3"/>
    </reaction>
</comment>
<dbReference type="SMART" id="SM00388">
    <property type="entry name" value="HisKA"/>
    <property type="match status" value="1"/>
</dbReference>
<evidence type="ECO:0000256" key="12">
    <source>
        <dbReference type="PROSITE-ProRule" id="PRU00169"/>
    </source>
</evidence>
<dbReference type="PANTHER" id="PTHR45339">
    <property type="entry name" value="HYBRID SIGNAL TRANSDUCTION HISTIDINE KINASE J"/>
    <property type="match status" value="1"/>
</dbReference>
<evidence type="ECO:0000259" key="15">
    <source>
        <dbReference type="PROSITE" id="PS50109"/>
    </source>
</evidence>
<feature type="transmembrane region" description="Helical" evidence="14">
    <location>
        <begin position="20"/>
        <end position="39"/>
    </location>
</feature>
<evidence type="ECO:0000256" key="4">
    <source>
        <dbReference type="ARBA" id="ARBA00022553"/>
    </source>
</evidence>
<keyword evidence="6" id="KW-0547">Nucleotide-binding</keyword>
<dbReference type="Pfam" id="PF00072">
    <property type="entry name" value="Response_reg"/>
    <property type="match status" value="2"/>
</dbReference>
<dbReference type="PROSITE" id="PS50109">
    <property type="entry name" value="HIS_KIN"/>
    <property type="match status" value="1"/>
</dbReference>
<keyword evidence="14" id="KW-1133">Transmembrane helix</keyword>
<evidence type="ECO:0000259" key="16">
    <source>
        <dbReference type="PROSITE" id="PS50110"/>
    </source>
</evidence>
<dbReference type="InterPro" id="IPR003660">
    <property type="entry name" value="HAMP_dom"/>
</dbReference>
<dbReference type="EMBL" id="PUIB01000017">
    <property type="protein sequence ID" value="PQO33686.1"/>
    <property type="molecule type" value="Genomic_DNA"/>
</dbReference>
<evidence type="ECO:0000259" key="17">
    <source>
        <dbReference type="PROSITE" id="PS50112"/>
    </source>
</evidence>
<dbReference type="InterPro" id="IPR001789">
    <property type="entry name" value="Sig_transdc_resp-reg_receiver"/>
</dbReference>
<dbReference type="CDD" id="cd00082">
    <property type="entry name" value="HisKA"/>
    <property type="match status" value="1"/>
</dbReference>
<dbReference type="GO" id="GO:0000155">
    <property type="term" value="F:phosphorelay sensor kinase activity"/>
    <property type="evidence" value="ECO:0007669"/>
    <property type="project" value="InterPro"/>
</dbReference>
<comment type="subcellular location">
    <subcellularLocation>
        <location evidence="2">Membrane</location>
    </subcellularLocation>
</comment>